<name>A0A392R117_9FABA</name>
<dbReference type="AlphaFoldDB" id="A0A392R117"/>
<comment type="caution">
    <text evidence="1">The sequence shown here is derived from an EMBL/GenBank/DDBJ whole genome shotgun (WGS) entry which is preliminary data.</text>
</comment>
<feature type="non-terminal residue" evidence="1">
    <location>
        <position position="45"/>
    </location>
</feature>
<protein>
    <submittedName>
        <fullName evidence="1">Copia protein</fullName>
    </submittedName>
</protein>
<dbReference type="PANTHER" id="PTHR11439">
    <property type="entry name" value="GAG-POL-RELATED RETROTRANSPOSON"/>
    <property type="match status" value="1"/>
</dbReference>
<evidence type="ECO:0000313" key="1">
    <source>
        <dbReference type="EMBL" id="MCI29772.1"/>
    </source>
</evidence>
<proteinExistence type="predicted"/>
<organism evidence="1 2">
    <name type="scientific">Trifolium medium</name>
    <dbReference type="NCBI Taxonomy" id="97028"/>
    <lineage>
        <taxon>Eukaryota</taxon>
        <taxon>Viridiplantae</taxon>
        <taxon>Streptophyta</taxon>
        <taxon>Embryophyta</taxon>
        <taxon>Tracheophyta</taxon>
        <taxon>Spermatophyta</taxon>
        <taxon>Magnoliopsida</taxon>
        <taxon>eudicotyledons</taxon>
        <taxon>Gunneridae</taxon>
        <taxon>Pentapetalae</taxon>
        <taxon>rosids</taxon>
        <taxon>fabids</taxon>
        <taxon>Fabales</taxon>
        <taxon>Fabaceae</taxon>
        <taxon>Papilionoideae</taxon>
        <taxon>50 kb inversion clade</taxon>
        <taxon>NPAAA clade</taxon>
        <taxon>Hologalegina</taxon>
        <taxon>IRL clade</taxon>
        <taxon>Trifolieae</taxon>
        <taxon>Trifolium</taxon>
    </lineage>
</organism>
<dbReference type="PANTHER" id="PTHR11439:SF517">
    <property type="entry name" value="CYSTEINE-RICH RLK (RECEPTOR-LIKE PROTEIN KINASE) 8"/>
    <property type="match status" value="1"/>
</dbReference>
<sequence>MFKQGVRCLRYLDKSRPDICFAVGLISRFMEDPRKSHMNAARRIL</sequence>
<evidence type="ECO:0000313" key="2">
    <source>
        <dbReference type="Proteomes" id="UP000265520"/>
    </source>
</evidence>
<accession>A0A392R117</accession>
<dbReference type="Proteomes" id="UP000265520">
    <property type="component" value="Unassembled WGS sequence"/>
</dbReference>
<dbReference type="EMBL" id="LXQA010174867">
    <property type="protein sequence ID" value="MCI29772.1"/>
    <property type="molecule type" value="Genomic_DNA"/>
</dbReference>
<reference evidence="1 2" key="1">
    <citation type="journal article" date="2018" name="Front. Plant Sci.">
        <title>Red Clover (Trifolium pratense) and Zigzag Clover (T. medium) - A Picture of Genomic Similarities and Differences.</title>
        <authorList>
            <person name="Dluhosova J."/>
            <person name="Istvanek J."/>
            <person name="Nedelnik J."/>
            <person name="Repkova J."/>
        </authorList>
    </citation>
    <scope>NUCLEOTIDE SEQUENCE [LARGE SCALE GENOMIC DNA]</scope>
    <source>
        <strain evidence="2">cv. 10/8</strain>
        <tissue evidence="1">Leaf</tissue>
    </source>
</reference>
<keyword evidence="2" id="KW-1185">Reference proteome</keyword>